<gene>
    <name evidence="1" type="ORF">PHMEG_00023522</name>
</gene>
<reference evidence="2" key="1">
    <citation type="submission" date="2017-03" db="EMBL/GenBank/DDBJ databases">
        <title>Phytopthora megakarya and P. palmivora, two closely related causual agents of cacao black pod achieved similar genome size and gene model numbers by different mechanisms.</title>
        <authorList>
            <person name="Ali S."/>
            <person name="Shao J."/>
            <person name="Larry D.J."/>
            <person name="Kronmiller B."/>
            <person name="Shen D."/>
            <person name="Strem M.D."/>
            <person name="Melnick R.L."/>
            <person name="Guiltinan M.J."/>
            <person name="Tyler B.M."/>
            <person name="Meinhardt L.W."/>
            <person name="Bailey B.A."/>
        </authorList>
    </citation>
    <scope>NUCLEOTIDE SEQUENCE [LARGE SCALE GENOMIC DNA]</scope>
    <source>
        <strain evidence="2">zdho120</strain>
    </source>
</reference>
<name>A0A225VI77_9STRA</name>
<evidence type="ECO:0000313" key="2">
    <source>
        <dbReference type="Proteomes" id="UP000198211"/>
    </source>
</evidence>
<protein>
    <submittedName>
        <fullName evidence="1">Uncharacterized protein</fullName>
    </submittedName>
</protein>
<keyword evidence="2" id="KW-1185">Reference proteome</keyword>
<evidence type="ECO:0000313" key="1">
    <source>
        <dbReference type="EMBL" id="OWZ04558.1"/>
    </source>
</evidence>
<organism evidence="1 2">
    <name type="scientific">Phytophthora megakarya</name>
    <dbReference type="NCBI Taxonomy" id="4795"/>
    <lineage>
        <taxon>Eukaryota</taxon>
        <taxon>Sar</taxon>
        <taxon>Stramenopiles</taxon>
        <taxon>Oomycota</taxon>
        <taxon>Peronosporomycetes</taxon>
        <taxon>Peronosporales</taxon>
        <taxon>Peronosporaceae</taxon>
        <taxon>Phytophthora</taxon>
    </lineage>
</organism>
<dbReference type="AlphaFoldDB" id="A0A225VI77"/>
<accession>A0A225VI77</accession>
<dbReference type="EMBL" id="NBNE01004902">
    <property type="protein sequence ID" value="OWZ04558.1"/>
    <property type="molecule type" value="Genomic_DNA"/>
</dbReference>
<dbReference type="Proteomes" id="UP000198211">
    <property type="component" value="Unassembled WGS sequence"/>
</dbReference>
<sequence>MTGYNAYKTTIKLHDRPDHHSLRLARTYPSTIVVEDRPNSSFCTGVLIYMVVLNALDRLDHQGWQILKCWINLVVDSQKMNYSVIV</sequence>
<proteinExistence type="predicted"/>
<comment type="caution">
    <text evidence="1">The sequence shown here is derived from an EMBL/GenBank/DDBJ whole genome shotgun (WGS) entry which is preliminary data.</text>
</comment>